<dbReference type="EMBL" id="FODO01000012">
    <property type="protein sequence ID" value="SEO56816.1"/>
    <property type="molecule type" value="Genomic_DNA"/>
</dbReference>
<dbReference type="RefSeq" id="WP_090319077.1">
    <property type="nucleotide sequence ID" value="NZ_FNOE01000012.1"/>
</dbReference>
<accession>A0A1H8QRZ5</accession>
<evidence type="ECO:0000256" key="1">
    <source>
        <dbReference type="SAM" id="Phobius"/>
    </source>
</evidence>
<dbReference type="STRING" id="42354.SAMN05216333_11277"/>
<keyword evidence="3" id="KW-1185">Reference proteome</keyword>
<evidence type="ECO:0000313" key="3">
    <source>
        <dbReference type="Proteomes" id="UP000198814"/>
    </source>
</evidence>
<feature type="transmembrane region" description="Helical" evidence="1">
    <location>
        <begin position="40"/>
        <end position="59"/>
    </location>
</feature>
<evidence type="ECO:0000313" key="2">
    <source>
        <dbReference type="EMBL" id="SEO56816.1"/>
    </source>
</evidence>
<gene>
    <name evidence="2" type="ORF">SAMN05216333_11277</name>
</gene>
<proteinExistence type="predicted"/>
<keyword evidence="1" id="KW-0812">Transmembrane</keyword>
<name>A0A1H8QRZ5_9PROT</name>
<organism evidence="2 3">
    <name type="scientific">Nitrosomonas oligotropha</name>
    <dbReference type="NCBI Taxonomy" id="42354"/>
    <lineage>
        <taxon>Bacteria</taxon>
        <taxon>Pseudomonadati</taxon>
        <taxon>Pseudomonadota</taxon>
        <taxon>Betaproteobacteria</taxon>
        <taxon>Nitrosomonadales</taxon>
        <taxon>Nitrosomonadaceae</taxon>
        <taxon>Nitrosomonas</taxon>
    </lineage>
</organism>
<sequence length="149" mass="16151">MNVQNRARKILIHGLALVLVGIIWGLVIPHTPFPRLALSAHIQAVLNGMLFILMAVLLLTLPHKVSTRSALIMLIAVCLTWLTVISEIANAWWGTAESLAIAAQQAGASGAAMWQEQFVKLTHIPAIIGLIVAWILLIAGFVKKPDPQD</sequence>
<dbReference type="AlphaFoldDB" id="A0A1H8QRZ5"/>
<feature type="transmembrane region" description="Helical" evidence="1">
    <location>
        <begin position="71"/>
        <end position="93"/>
    </location>
</feature>
<dbReference type="OrthoDB" id="8549937at2"/>
<reference evidence="3" key="1">
    <citation type="submission" date="2016-10" db="EMBL/GenBank/DDBJ databases">
        <authorList>
            <person name="Varghese N."/>
            <person name="Submissions S."/>
        </authorList>
    </citation>
    <scope>NUCLEOTIDE SEQUENCE [LARGE SCALE GENOMIC DNA]</scope>
    <source>
        <strain evidence="3">Nm76</strain>
    </source>
</reference>
<dbReference type="Pfam" id="PF26512">
    <property type="entry name" value="SOI"/>
    <property type="match status" value="1"/>
</dbReference>
<keyword evidence="1" id="KW-0472">Membrane</keyword>
<feature type="transmembrane region" description="Helical" evidence="1">
    <location>
        <begin position="10"/>
        <end position="28"/>
    </location>
</feature>
<dbReference type="InterPro" id="IPR058965">
    <property type="entry name" value="SOI/HabA-like"/>
</dbReference>
<feature type="transmembrane region" description="Helical" evidence="1">
    <location>
        <begin position="123"/>
        <end position="142"/>
    </location>
</feature>
<protein>
    <submittedName>
        <fullName evidence="2">Hydroxylaminobenzene mutase</fullName>
    </submittedName>
</protein>
<dbReference type="Proteomes" id="UP000198814">
    <property type="component" value="Unassembled WGS sequence"/>
</dbReference>
<keyword evidence="1" id="KW-1133">Transmembrane helix</keyword>